<dbReference type="Proteomes" id="UP000028715">
    <property type="component" value="Unassembled WGS sequence"/>
</dbReference>
<proteinExistence type="predicted"/>
<organism evidence="1 2">
    <name type="scientific">Flavobacterium reichenbachii</name>
    <dbReference type="NCBI Taxonomy" id="362418"/>
    <lineage>
        <taxon>Bacteria</taxon>
        <taxon>Pseudomonadati</taxon>
        <taxon>Bacteroidota</taxon>
        <taxon>Flavobacteriia</taxon>
        <taxon>Flavobacteriales</taxon>
        <taxon>Flavobacteriaceae</taxon>
        <taxon>Flavobacterium</taxon>
    </lineage>
</organism>
<evidence type="ECO:0000313" key="1">
    <source>
        <dbReference type="EMBL" id="KFF05315.1"/>
    </source>
</evidence>
<comment type="caution">
    <text evidence="1">The sequence shown here is derived from an EMBL/GenBank/DDBJ whole genome shotgun (WGS) entry which is preliminary data.</text>
</comment>
<keyword evidence="2" id="KW-1185">Reference proteome</keyword>
<accession>A0A085ZLK1</accession>
<dbReference type="STRING" id="362418.IW19_07120"/>
<protein>
    <submittedName>
        <fullName evidence="1">Uncharacterized protein</fullName>
    </submittedName>
</protein>
<dbReference type="RefSeq" id="WP_035682582.1">
    <property type="nucleotide sequence ID" value="NZ_JPRL01000001.1"/>
</dbReference>
<reference evidence="1 2" key="1">
    <citation type="submission" date="2014-07" db="EMBL/GenBank/DDBJ databases">
        <title>Genome of Flavobacterium reichenbachii LMG 25512.</title>
        <authorList>
            <person name="Stropko S.J."/>
            <person name="Pipes S.E."/>
            <person name="Newman J.D."/>
        </authorList>
    </citation>
    <scope>NUCLEOTIDE SEQUENCE [LARGE SCALE GENOMIC DNA]</scope>
    <source>
        <strain evidence="1 2">LMG 25512</strain>
    </source>
</reference>
<evidence type="ECO:0000313" key="2">
    <source>
        <dbReference type="Proteomes" id="UP000028715"/>
    </source>
</evidence>
<sequence>MSIKLNIKIDTKGRQFLQDNDENIILVFPSDEESEFSIVCISFFPFGDSNQVEFFNDYYLYGTSQDIVSFDIIKLNEQAAVNYGDIYRFDGVSFTYGSQAYSNDVCGISNKSPNNQNLTSGIAQKINVANIEDPSPIFIGSVPQNQITYFDSTSVIRIFVAKGIFSNMIIPNDILTPVVIGGMKKISKNTKPRLTVGDYLEIDLQETTTVVFDITINAFRK</sequence>
<dbReference type="EMBL" id="JPRL01000001">
    <property type="protein sequence ID" value="KFF05315.1"/>
    <property type="molecule type" value="Genomic_DNA"/>
</dbReference>
<dbReference type="AlphaFoldDB" id="A0A085ZLK1"/>
<name>A0A085ZLK1_9FLAO</name>
<dbReference type="OrthoDB" id="10002246at2"/>
<gene>
    <name evidence="1" type="ORF">IW19_07120</name>
</gene>